<evidence type="ECO:0000256" key="1">
    <source>
        <dbReference type="SAM" id="Coils"/>
    </source>
</evidence>
<evidence type="ECO:0000313" key="3">
    <source>
        <dbReference type="EMBL" id="CAI9936509.1"/>
    </source>
</evidence>
<feature type="compositionally biased region" description="Polar residues" evidence="2">
    <location>
        <begin position="1"/>
        <end position="11"/>
    </location>
</feature>
<evidence type="ECO:0000256" key="2">
    <source>
        <dbReference type="SAM" id="MobiDB-lite"/>
    </source>
</evidence>
<dbReference type="Proteomes" id="UP001642409">
    <property type="component" value="Unassembled WGS sequence"/>
</dbReference>
<reference evidence="4 5" key="2">
    <citation type="submission" date="2024-07" db="EMBL/GenBank/DDBJ databases">
        <authorList>
            <person name="Akdeniz Z."/>
        </authorList>
    </citation>
    <scope>NUCLEOTIDE SEQUENCE [LARGE SCALE GENOMIC DNA]</scope>
</reference>
<name>A0AA86PCK3_9EUKA</name>
<reference evidence="3" key="1">
    <citation type="submission" date="2023-06" db="EMBL/GenBank/DDBJ databases">
        <authorList>
            <person name="Kurt Z."/>
        </authorList>
    </citation>
    <scope>NUCLEOTIDE SEQUENCE</scope>
</reference>
<feature type="region of interest" description="Disordered" evidence="2">
    <location>
        <begin position="1"/>
        <end position="23"/>
    </location>
</feature>
<keyword evidence="5" id="KW-1185">Reference proteome</keyword>
<dbReference type="EMBL" id="CAXDID020000229">
    <property type="protein sequence ID" value="CAL6060161.1"/>
    <property type="molecule type" value="Genomic_DNA"/>
</dbReference>
<evidence type="ECO:0000313" key="5">
    <source>
        <dbReference type="Proteomes" id="UP001642409"/>
    </source>
</evidence>
<keyword evidence="1" id="KW-0175">Coiled coil</keyword>
<gene>
    <name evidence="3" type="ORF">HINF_LOCUS24154</name>
    <name evidence="4" type="ORF">HINF_LOCUS49091</name>
</gene>
<dbReference type="EMBL" id="CATOUU010000637">
    <property type="protein sequence ID" value="CAI9936509.1"/>
    <property type="molecule type" value="Genomic_DNA"/>
</dbReference>
<feature type="coiled-coil region" evidence="1">
    <location>
        <begin position="462"/>
        <end position="561"/>
    </location>
</feature>
<comment type="caution">
    <text evidence="3">The sequence shown here is derived from an EMBL/GenBank/DDBJ whole genome shotgun (WGS) entry which is preliminary data.</text>
</comment>
<proteinExistence type="predicted"/>
<organism evidence="3">
    <name type="scientific">Hexamita inflata</name>
    <dbReference type="NCBI Taxonomy" id="28002"/>
    <lineage>
        <taxon>Eukaryota</taxon>
        <taxon>Metamonada</taxon>
        <taxon>Diplomonadida</taxon>
        <taxon>Hexamitidae</taxon>
        <taxon>Hexamitinae</taxon>
        <taxon>Hexamita</taxon>
    </lineage>
</organism>
<protein>
    <submittedName>
        <fullName evidence="4">Hypothetical_protein</fullName>
    </submittedName>
</protein>
<evidence type="ECO:0000313" key="4">
    <source>
        <dbReference type="EMBL" id="CAL6060161.1"/>
    </source>
</evidence>
<sequence length="742" mass="86130">MQTIIRTNSPYGTDPETGGEADRGSVETAFVRVPLHQKYWQAQLNTINCYKKLIKHFFVECDMCYGFFSGSPIYSGLQTVIFLNCKFSQYNYAVNHNGANPQIHIETIDDSCKQFTAAEKAAGRSVTELTVKVLCEQLKLIKIPETEKMELINEFVQRRGVQNEEVLGALCASGFDYMDFAQKKGISNDQVLIILAQNSVDMSDFVQKKGITNDQVLTVFVKNSVDASSFIKDKGITNNQVLVALTKNNVDCSDFALKNSISNDQVLIVLSKNGVDVFNFAQKQGISNEQVLLLLVKENLDYIGFALRRGMKDEQLLITLMKNNFDYNTFAASKSISNEQILVALAKSDQNYQTFAQSKGFTDEQVLITLMKSGVDIKPFIQSKNISNEQIIRLIQSSNLPLSDKYDLLQQITPVDLRSEQEDIHNALIKREYELTNERVLKFVNNKQRELILEIIFKEALLKQKKNEDDSAVNEIAELKLKNQELQKLNNEIKLECEQKIADIKTSYEAELIKCKNEVETLRKEYQQDLQKEYEKYKNEIDELKQTIEVEQQNINRIQESQQKRFISDQEIDMNDTITKQLKMECQILKQQLIDEKEFHYDQQEIVQQHLKRTQQRNLEIQRQLTQEKTQRLLFFEDLQQKQSEITKQLEFNVKEQASRIVHLENENQSLQSTLNALREQIEKLNVQEYQKRIEMQTKQLEDKDEYIEKLKEEMEKINVNQLQDKQIEKVLTILKSVEISQ</sequence>
<feature type="coiled-coil region" evidence="1">
    <location>
        <begin position="611"/>
        <end position="721"/>
    </location>
</feature>
<accession>A0AA86PCK3</accession>
<dbReference type="AlphaFoldDB" id="A0AA86PCK3"/>